<accession>A0A0D3J5D2</accession>
<feature type="domain" description="Beta-ketoacyl-[acyl-carrier-protein] synthase III N-terminal" evidence="5">
    <location>
        <begin position="57"/>
        <end position="138"/>
    </location>
</feature>
<evidence type="ECO:0000259" key="4">
    <source>
        <dbReference type="Pfam" id="PF08541"/>
    </source>
</evidence>
<dbReference type="InterPro" id="IPR016039">
    <property type="entry name" value="Thiolase-like"/>
</dbReference>
<dbReference type="PaxDb" id="2903-EOD18717"/>
<dbReference type="Proteomes" id="UP000013827">
    <property type="component" value="Unassembled WGS sequence"/>
</dbReference>
<keyword evidence="2" id="KW-0012">Acyltransferase</keyword>
<feature type="region of interest" description="Disordered" evidence="3">
    <location>
        <begin position="145"/>
        <end position="167"/>
    </location>
</feature>
<dbReference type="Gene3D" id="3.40.47.10">
    <property type="match status" value="1"/>
</dbReference>
<dbReference type="Pfam" id="PF08545">
    <property type="entry name" value="ACP_syn_III"/>
    <property type="match status" value="1"/>
</dbReference>
<keyword evidence="1" id="KW-0808">Transferase</keyword>
<evidence type="ECO:0000259" key="5">
    <source>
        <dbReference type="Pfam" id="PF08545"/>
    </source>
</evidence>
<dbReference type="HOGENOM" id="CLU_039592_4_2_1"/>
<dbReference type="GeneID" id="17264263"/>
<dbReference type="GO" id="GO:0006633">
    <property type="term" value="P:fatty acid biosynthetic process"/>
    <property type="evidence" value="ECO:0007669"/>
    <property type="project" value="InterPro"/>
</dbReference>
<dbReference type="STRING" id="2903.R1C8V8"/>
<reference evidence="7" key="1">
    <citation type="journal article" date="2013" name="Nature">
        <title>Pan genome of the phytoplankton Emiliania underpins its global distribution.</title>
        <authorList>
            <person name="Read B.A."/>
            <person name="Kegel J."/>
            <person name="Klute M.J."/>
            <person name="Kuo A."/>
            <person name="Lefebvre S.C."/>
            <person name="Maumus F."/>
            <person name="Mayer C."/>
            <person name="Miller J."/>
            <person name="Monier A."/>
            <person name="Salamov A."/>
            <person name="Young J."/>
            <person name="Aguilar M."/>
            <person name="Claverie J.M."/>
            <person name="Frickenhaus S."/>
            <person name="Gonzalez K."/>
            <person name="Herman E.K."/>
            <person name="Lin Y.C."/>
            <person name="Napier J."/>
            <person name="Ogata H."/>
            <person name="Sarno A.F."/>
            <person name="Shmutz J."/>
            <person name="Schroeder D."/>
            <person name="de Vargas C."/>
            <person name="Verret F."/>
            <person name="von Dassow P."/>
            <person name="Valentin K."/>
            <person name="Van de Peer Y."/>
            <person name="Wheeler G."/>
            <person name="Dacks J.B."/>
            <person name="Delwiche C.F."/>
            <person name="Dyhrman S.T."/>
            <person name="Glockner G."/>
            <person name="John U."/>
            <person name="Richards T."/>
            <person name="Worden A.Z."/>
            <person name="Zhang X."/>
            <person name="Grigoriev I.V."/>
            <person name="Allen A.E."/>
            <person name="Bidle K."/>
            <person name="Borodovsky M."/>
            <person name="Bowler C."/>
            <person name="Brownlee C."/>
            <person name="Cock J.M."/>
            <person name="Elias M."/>
            <person name="Gladyshev V.N."/>
            <person name="Groth M."/>
            <person name="Guda C."/>
            <person name="Hadaegh A."/>
            <person name="Iglesias-Rodriguez M.D."/>
            <person name="Jenkins J."/>
            <person name="Jones B.M."/>
            <person name="Lawson T."/>
            <person name="Leese F."/>
            <person name="Lindquist E."/>
            <person name="Lobanov A."/>
            <person name="Lomsadze A."/>
            <person name="Malik S.B."/>
            <person name="Marsh M.E."/>
            <person name="Mackinder L."/>
            <person name="Mock T."/>
            <person name="Mueller-Roeber B."/>
            <person name="Pagarete A."/>
            <person name="Parker M."/>
            <person name="Probert I."/>
            <person name="Quesneville H."/>
            <person name="Raines C."/>
            <person name="Rensing S.A."/>
            <person name="Riano-Pachon D.M."/>
            <person name="Richier S."/>
            <person name="Rokitta S."/>
            <person name="Shiraiwa Y."/>
            <person name="Soanes D.M."/>
            <person name="van der Giezen M."/>
            <person name="Wahlund T.M."/>
            <person name="Williams B."/>
            <person name="Wilson W."/>
            <person name="Wolfe G."/>
            <person name="Wurch L.L."/>
        </authorList>
    </citation>
    <scope>NUCLEOTIDE SEQUENCE</scope>
</reference>
<dbReference type="EnsemblProtists" id="EOD18717">
    <property type="protein sequence ID" value="EOD18717"/>
    <property type="gene ID" value="EMIHUDRAFT_430785"/>
</dbReference>
<organism evidence="6 7">
    <name type="scientific">Emiliania huxleyi (strain CCMP1516)</name>
    <dbReference type="NCBI Taxonomy" id="280463"/>
    <lineage>
        <taxon>Eukaryota</taxon>
        <taxon>Haptista</taxon>
        <taxon>Haptophyta</taxon>
        <taxon>Prymnesiophyceae</taxon>
        <taxon>Isochrysidales</taxon>
        <taxon>Noelaerhabdaceae</taxon>
        <taxon>Emiliania</taxon>
    </lineage>
</organism>
<reference evidence="6" key="2">
    <citation type="submission" date="2024-10" db="UniProtKB">
        <authorList>
            <consortium name="EnsemblProtists"/>
        </authorList>
    </citation>
    <scope>IDENTIFICATION</scope>
</reference>
<sequence>MAAHASRAALEAAGVPPESLWMIVNASGTNEQAIPDGGPLLQAALGLGGSGIRSVSVHATCLSFLVGLEMASSALERADCPPGAHVLVCSSEITSRHVDPCDSHTATLFGDGAAACVLRRAGWREGSRLHAARVETYGEGAALTQARGGGTNLPQHSPEDHHAPNPASDYAANHFEMDGAGALRLVLQHGRGFMERLWPGLSRSLGSITWAVPHQASGLALEAILDALGWPAERAIRTIDTLGNCVAASIPLTLHEGIASGKIRRGDKCVLFGTGAGLSFGGIVLTY</sequence>
<dbReference type="InterPro" id="IPR013751">
    <property type="entry name" value="ACP_syn_III_N"/>
</dbReference>
<evidence type="ECO:0000313" key="6">
    <source>
        <dbReference type="EnsemblProtists" id="EOD18717"/>
    </source>
</evidence>
<evidence type="ECO:0000256" key="2">
    <source>
        <dbReference type="ARBA" id="ARBA00023315"/>
    </source>
</evidence>
<keyword evidence="7" id="KW-1185">Reference proteome</keyword>
<dbReference type="PANTHER" id="PTHR34069:SF2">
    <property type="entry name" value="BETA-KETOACYL-[ACYL-CARRIER-PROTEIN] SYNTHASE III"/>
    <property type="match status" value="1"/>
</dbReference>
<dbReference type="GO" id="GO:0004315">
    <property type="term" value="F:3-oxoacyl-[acyl-carrier-protein] synthase activity"/>
    <property type="evidence" value="ECO:0007669"/>
    <property type="project" value="InterPro"/>
</dbReference>
<dbReference type="AlphaFoldDB" id="A0A0D3J5D2"/>
<dbReference type="KEGG" id="ehx:EMIHUDRAFT_430785"/>
<dbReference type="PANTHER" id="PTHR34069">
    <property type="entry name" value="3-OXOACYL-[ACYL-CARRIER-PROTEIN] SYNTHASE 3"/>
    <property type="match status" value="1"/>
</dbReference>
<feature type="domain" description="Beta-ketoacyl-[acyl-carrier-protein] synthase III C-terminal" evidence="4">
    <location>
        <begin position="206"/>
        <end position="286"/>
    </location>
</feature>
<evidence type="ECO:0000256" key="1">
    <source>
        <dbReference type="ARBA" id="ARBA00022679"/>
    </source>
</evidence>
<evidence type="ECO:0000313" key="7">
    <source>
        <dbReference type="Proteomes" id="UP000013827"/>
    </source>
</evidence>
<dbReference type="GO" id="GO:0044550">
    <property type="term" value="P:secondary metabolite biosynthetic process"/>
    <property type="evidence" value="ECO:0007669"/>
    <property type="project" value="TreeGrafter"/>
</dbReference>
<evidence type="ECO:0008006" key="8">
    <source>
        <dbReference type="Google" id="ProtNLM"/>
    </source>
</evidence>
<dbReference type="InterPro" id="IPR013747">
    <property type="entry name" value="ACP_syn_III_C"/>
</dbReference>
<dbReference type="RefSeq" id="XP_005771146.1">
    <property type="nucleotide sequence ID" value="XM_005771089.1"/>
</dbReference>
<evidence type="ECO:0000256" key="3">
    <source>
        <dbReference type="SAM" id="MobiDB-lite"/>
    </source>
</evidence>
<proteinExistence type="predicted"/>
<dbReference type="SUPFAM" id="SSF53901">
    <property type="entry name" value="Thiolase-like"/>
    <property type="match status" value="1"/>
</dbReference>
<name>A0A0D3J5D2_EMIH1</name>
<dbReference type="eggNOG" id="ENOG502S2RI">
    <property type="taxonomic scope" value="Eukaryota"/>
</dbReference>
<dbReference type="Pfam" id="PF08541">
    <property type="entry name" value="ACP_syn_III_C"/>
    <property type="match status" value="1"/>
</dbReference>
<protein>
    <recommendedName>
        <fullName evidence="8">Beta-ketoacyl-[acyl-carrier-protein] synthase III C-terminal domain-containing protein</fullName>
    </recommendedName>
</protein>